<dbReference type="EMBL" id="PSZC01000021">
    <property type="protein sequence ID" value="PPJ35454.1"/>
    <property type="molecule type" value="Genomic_DNA"/>
</dbReference>
<comment type="caution">
    <text evidence="2">The sequence shown here is derived from an EMBL/GenBank/DDBJ whole genome shotgun (WGS) entry which is preliminary data.</text>
</comment>
<dbReference type="Proteomes" id="UP000239874">
    <property type="component" value="Unassembled WGS sequence"/>
</dbReference>
<protein>
    <recommendedName>
        <fullName evidence="1">Linalool dehydratase/isomerase domain-containing protein</fullName>
    </recommendedName>
</protein>
<dbReference type="InterPro" id="IPR041411">
    <property type="entry name" value="Ldi"/>
</dbReference>
<feature type="domain" description="Linalool dehydratase/isomerase" evidence="1">
    <location>
        <begin position="226"/>
        <end position="527"/>
    </location>
</feature>
<name>A0A2S6AJP8_9NOCA</name>
<reference evidence="2 3" key="1">
    <citation type="submission" date="2018-02" db="EMBL/GenBank/DDBJ databases">
        <title>8 Nocardia nova and 1 Nocardia cyriacigeorgica strain used for evolution to TMP-SMX.</title>
        <authorList>
            <person name="Mehta H."/>
            <person name="Weng J."/>
            <person name="Shamoo Y."/>
        </authorList>
    </citation>
    <scope>NUCLEOTIDE SEQUENCE [LARGE SCALE GENOMIC DNA]</scope>
    <source>
        <strain evidence="2 3">MDA3139</strain>
    </source>
</reference>
<proteinExistence type="predicted"/>
<dbReference type="AlphaFoldDB" id="A0A2S6AJP8"/>
<dbReference type="RefSeq" id="WP_104380452.1">
    <property type="nucleotide sequence ID" value="NZ_PSZC01000021.1"/>
</dbReference>
<dbReference type="Pfam" id="PF18566">
    <property type="entry name" value="Ldi"/>
    <property type="match status" value="1"/>
</dbReference>
<sequence length="646" mass="70385">MPDSDLTCHTDPTAVAPALIPERERLDGPVTTRRLRRTLTGYLALAGAGVAIGRTVRRGGVNVGTGLVWPGAGYVTAGKPLRFLASQAGFTASLGLWLGSGNVLAPIAVWAGTAAAGARHDVRIPAAKTAVPLLAAAGIGVALTVRRKAFRQAVARRQARNEYLGALRAKTPVTVEFPRSVPVPEVPELGTEQLAQVRFALDRALQPVSEFAGFDRIDQFQTSSIRYQVAVCGYALTSVQFAHTPAFHGYLSLAQRNTIAKWQERICWAFWSKESMWGHLRYNPDPIPRDDIMVSGWLANLVAGYTTTTGDHRYSEPGSICFRHPRGMRYEYDLHSLTDVLARNFAASDYGLFPCEPNWIYALCNGFGILPLPIHDRLYGSRHSASILPKFRRGFEEEFLSADGRTIGLRSKWTGLTVPAMTSVLSDASVIWQLAPVFPDIARRQWEILRHEKLRLGADGQLEAELSGWDNIDTGNYRRSNITPLLWVQAAATELGDTDIARAAGERIAAEGQPIVDHGVRRLAGASAQANLGLAMSMTGRAHAHYDRTSRPLPDAWSRGPILDEAEYPNVLVARAVTDGAALDLVLRPGAEPGRASLGLARLRPDQTYRLTGAVENSVVAAADGTARIHVDLADRREVRITPESH</sequence>
<accession>A0A2S6AJP8</accession>
<evidence type="ECO:0000313" key="3">
    <source>
        <dbReference type="Proteomes" id="UP000239874"/>
    </source>
</evidence>
<evidence type="ECO:0000313" key="2">
    <source>
        <dbReference type="EMBL" id="PPJ35454.1"/>
    </source>
</evidence>
<organism evidence="2 3">
    <name type="scientific">Nocardia nova</name>
    <dbReference type="NCBI Taxonomy" id="37330"/>
    <lineage>
        <taxon>Bacteria</taxon>
        <taxon>Bacillati</taxon>
        <taxon>Actinomycetota</taxon>
        <taxon>Actinomycetes</taxon>
        <taxon>Mycobacteriales</taxon>
        <taxon>Nocardiaceae</taxon>
        <taxon>Nocardia</taxon>
    </lineage>
</organism>
<evidence type="ECO:0000259" key="1">
    <source>
        <dbReference type="Pfam" id="PF18566"/>
    </source>
</evidence>
<gene>
    <name evidence="2" type="ORF">C5E45_25650</name>
</gene>